<dbReference type="Pfam" id="PF00497">
    <property type="entry name" value="SBP_bac_3"/>
    <property type="match status" value="1"/>
</dbReference>
<proteinExistence type="inferred from homology"/>
<dbReference type="Proteomes" id="UP000032749">
    <property type="component" value="Chromosome"/>
</dbReference>
<dbReference type="Gene3D" id="3.40.190.10">
    <property type="entry name" value="Periplasmic binding protein-like II"/>
    <property type="match status" value="2"/>
</dbReference>
<evidence type="ECO:0000313" key="5">
    <source>
        <dbReference type="Proteomes" id="UP000032749"/>
    </source>
</evidence>
<dbReference type="STRING" id="698738.OLEAN_C15800"/>
<keyword evidence="5" id="KW-1185">Reference proteome</keyword>
<comment type="similarity">
    <text evidence="1">Belongs to the bacterial solute-binding protein 3 family.</text>
</comment>
<evidence type="ECO:0000313" key="4">
    <source>
        <dbReference type="EMBL" id="CCK75756.1"/>
    </source>
</evidence>
<sequence length="277" mass="32276">MRVFSLIQIWLQRFSCLIILFSASYSFSAENQVSYSSNLQVTETLTVVRGIGNYPPLEMVKDGQLTGLHIDMIKHAAHQLGIEIEFISLPWTRAIKEFSAGNVDAISYLGYTPERSEIAYYHDDNVLSDTKWVFLALEERAHEFKYDRTLSGLENSVIGVQKGYSHGKYFDSMKHLKRDVVTHEFDIEIMLKEKRHDLAMMSYQEFLGFKERGDFKGIVALFPEIDSDPQYIVFSRAQDESGRLKRISQLFADQMRLFKSSRDYDVLLKSYDFYRYQ</sequence>
<name>R4YLQ4_OLEAN</name>
<dbReference type="AlphaFoldDB" id="R4YLQ4"/>
<organism evidence="4 5">
    <name type="scientific">Oleispira antarctica RB-8</name>
    <dbReference type="NCBI Taxonomy" id="698738"/>
    <lineage>
        <taxon>Bacteria</taxon>
        <taxon>Pseudomonadati</taxon>
        <taxon>Pseudomonadota</taxon>
        <taxon>Gammaproteobacteria</taxon>
        <taxon>Oceanospirillales</taxon>
        <taxon>Oceanospirillaceae</taxon>
        <taxon>Oleispira</taxon>
    </lineage>
</organism>
<accession>R4YLQ4</accession>
<feature type="domain" description="Solute-binding protein family 3/N-terminal" evidence="3">
    <location>
        <begin position="44"/>
        <end position="275"/>
    </location>
</feature>
<dbReference type="SUPFAM" id="SSF53850">
    <property type="entry name" value="Periplasmic binding protein-like II"/>
    <property type="match status" value="1"/>
</dbReference>
<dbReference type="PANTHER" id="PTHR35936:SF35">
    <property type="entry name" value="L-CYSTINE-BINDING PROTEIN TCYJ"/>
    <property type="match status" value="1"/>
</dbReference>
<dbReference type="KEGG" id="oai:OLEAN_C15800"/>
<protein>
    <recommendedName>
        <fullName evidence="3">Solute-binding protein family 3/N-terminal domain-containing protein</fullName>
    </recommendedName>
</protein>
<dbReference type="EMBL" id="FO203512">
    <property type="protein sequence ID" value="CCK75756.1"/>
    <property type="molecule type" value="Genomic_DNA"/>
</dbReference>
<evidence type="ECO:0000256" key="2">
    <source>
        <dbReference type="ARBA" id="ARBA00022729"/>
    </source>
</evidence>
<evidence type="ECO:0000259" key="3">
    <source>
        <dbReference type="SMART" id="SM00062"/>
    </source>
</evidence>
<dbReference type="OrthoDB" id="6118698at2"/>
<dbReference type="HOGENOM" id="CLU_1004124_0_0_6"/>
<gene>
    <name evidence="4" type="ORF">OLEAN_C15800</name>
</gene>
<dbReference type="InterPro" id="IPR001638">
    <property type="entry name" value="Solute-binding_3/MltF_N"/>
</dbReference>
<dbReference type="PANTHER" id="PTHR35936">
    <property type="entry name" value="MEMBRANE-BOUND LYTIC MUREIN TRANSGLYCOSYLASE F"/>
    <property type="match status" value="1"/>
</dbReference>
<keyword evidence="2" id="KW-0732">Signal</keyword>
<reference evidence="4 5" key="1">
    <citation type="journal article" date="2013" name="Nat. Commun.">
        <title>Genome sequence and functional genomic analysis of the oil-degrading bacterium Oleispira antarctica.</title>
        <authorList>
            <person name="Kube M."/>
            <person name="Chernikova T.N."/>
            <person name="Al-Ramahi Y."/>
            <person name="Beloqui A."/>
            <person name="Lopez-Cortez N."/>
            <person name="Guazzaroni M.E."/>
            <person name="Heipieper H.J."/>
            <person name="Klages S."/>
            <person name="Kotsyurbenko O.R."/>
            <person name="Langer I."/>
            <person name="Nechitaylo T.Y."/>
            <person name="Lunsdorf H."/>
            <person name="Fernandez M."/>
            <person name="Juarez S."/>
            <person name="Ciordia S."/>
            <person name="Singer A."/>
            <person name="Kagan O."/>
            <person name="Egorova O."/>
            <person name="Petit P.A."/>
            <person name="Stogios P."/>
            <person name="Kim Y."/>
            <person name="Tchigvintsev A."/>
            <person name="Flick R."/>
            <person name="Denaro R."/>
            <person name="Genovese M."/>
            <person name="Albar J.P."/>
            <person name="Reva O.N."/>
            <person name="Martinez-Gomariz M."/>
            <person name="Tran H."/>
            <person name="Ferrer M."/>
            <person name="Savchenko A."/>
            <person name="Yakunin A.F."/>
            <person name="Yakimov M.M."/>
            <person name="Golyshina O.V."/>
            <person name="Reinhardt R."/>
            <person name="Golyshin P.N."/>
        </authorList>
    </citation>
    <scope>NUCLEOTIDE SEQUENCE [LARGE SCALE GENOMIC DNA]</scope>
</reference>
<evidence type="ECO:0000256" key="1">
    <source>
        <dbReference type="ARBA" id="ARBA00010333"/>
    </source>
</evidence>
<dbReference type="SMART" id="SM00062">
    <property type="entry name" value="PBPb"/>
    <property type="match status" value="1"/>
</dbReference>